<sequence>MAVVQFPRTMVGGVSMPRMIAGSNWMLGYSHTGPAADNYITKINRNREAIADIVEAFLEYGVDAFMGPLTANPMMVEGAKMAEDRTGKKVILVDTPILNMDDNDAARRESEAIIRTSRKMGSTFCLIHHESAEQLVNKNKHTLDRLPDYLKMIRDNGMIPGLSAHMPELIVYSDEQGYDVETYIQIYNCAGFLMQVEVEYIHKVIHNAKKPVMTIKPMAAGRVSPFVGLTFSYATLRECDMVTVGCMTPEEAKEDIEFSLAALERRMPRIKGRNSPAKSSIMVE</sequence>
<protein>
    <submittedName>
        <fullName evidence="1">Uncharacterized protein</fullName>
    </submittedName>
</protein>
<accession>A0A926HP86</accession>
<dbReference type="AlphaFoldDB" id="A0A926HP86"/>
<organism evidence="1 2">
    <name type="scientific">Gehongia tenuis</name>
    <dbReference type="NCBI Taxonomy" id="2763655"/>
    <lineage>
        <taxon>Bacteria</taxon>
        <taxon>Bacillati</taxon>
        <taxon>Bacillota</taxon>
        <taxon>Clostridia</taxon>
        <taxon>Christensenellales</taxon>
        <taxon>Christensenellaceae</taxon>
        <taxon>Gehongia</taxon>
    </lineage>
</organism>
<dbReference type="Proteomes" id="UP000623172">
    <property type="component" value="Unassembled WGS sequence"/>
</dbReference>
<evidence type="ECO:0000313" key="1">
    <source>
        <dbReference type="EMBL" id="MBC8531409.1"/>
    </source>
</evidence>
<proteinExistence type="predicted"/>
<dbReference type="RefSeq" id="WP_249316001.1">
    <property type="nucleotide sequence ID" value="NZ_JACRSR010000002.1"/>
</dbReference>
<name>A0A926HP86_9FIRM</name>
<reference evidence="1" key="1">
    <citation type="submission" date="2020-08" db="EMBL/GenBank/DDBJ databases">
        <title>Genome public.</title>
        <authorList>
            <person name="Liu C."/>
            <person name="Sun Q."/>
        </authorList>
    </citation>
    <scope>NUCLEOTIDE SEQUENCE</scope>
    <source>
        <strain evidence="1">NSJ-53</strain>
    </source>
</reference>
<keyword evidence="2" id="KW-1185">Reference proteome</keyword>
<gene>
    <name evidence="1" type="ORF">H8696_06055</name>
</gene>
<dbReference type="EMBL" id="JACRSR010000002">
    <property type="protein sequence ID" value="MBC8531409.1"/>
    <property type="molecule type" value="Genomic_DNA"/>
</dbReference>
<evidence type="ECO:0000313" key="2">
    <source>
        <dbReference type="Proteomes" id="UP000623172"/>
    </source>
</evidence>
<comment type="caution">
    <text evidence="1">The sequence shown here is derived from an EMBL/GenBank/DDBJ whole genome shotgun (WGS) entry which is preliminary data.</text>
</comment>